<dbReference type="EMBL" id="JMQM01000001">
    <property type="protein sequence ID" value="KFB11094.1"/>
    <property type="molecule type" value="Genomic_DNA"/>
</dbReference>
<organism evidence="1 2">
    <name type="scientific">Nitratireductor basaltis</name>
    <dbReference type="NCBI Taxonomy" id="472175"/>
    <lineage>
        <taxon>Bacteria</taxon>
        <taxon>Pseudomonadati</taxon>
        <taxon>Pseudomonadota</taxon>
        <taxon>Alphaproteobacteria</taxon>
        <taxon>Hyphomicrobiales</taxon>
        <taxon>Phyllobacteriaceae</taxon>
        <taxon>Nitratireductor</taxon>
    </lineage>
</organism>
<reference evidence="1 2" key="1">
    <citation type="submission" date="2014-05" db="EMBL/GenBank/DDBJ databases">
        <title>Draft Genome Sequence of Nitratireductor basaltis Strain UMTGB225, A Marine Bacterium Isolated from Green Barrel Tunicate.</title>
        <authorList>
            <person name="Gan H.Y."/>
        </authorList>
    </citation>
    <scope>NUCLEOTIDE SEQUENCE [LARGE SCALE GENOMIC DNA]</scope>
    <source>
        <strain evidence="1 2">UMTGB225</strain>
    </source>
</reference>
<dbReference type="Proteomes" id="UP000053675">
    <property type="component" value="Unassembled WGS sequence"/>
</dbReference>
<dbReference type="RefSeq" id="WP_036482637.1">
    <property type="nucleotide sequence ID" value="NZ_JMQM01000001.1"/>
</dbReference>
<gene>
    <name evidence="1" type="ORF">EL18_02137</name>
</gene>
<comment type="caution">
    <text evidence="1">The sequence shown here is derived from an EMBL/GenBank/DDBJ whole genome shotgun (WGS) entry which is preliminary data.</text>
</comment>
<dbReference type="PROSITE" id="PS51257">
    <property type="entry name" value="PROKAR_LIPOPROTEIN"/>
    <property type="match status" value="1"/>
</dbReference>
<protein>
    <recommendedName>
        <fullName evidence="3">Lipoprotein</fullName>
    </recommendedName>
</protein>
<evidence type="ECO:0000313" key="2">
    <source>
        <dbReference type="Proteomes" id="UP000053675"/>
    </source>
</evidence>
<sequence>MRKIFVLTASVAAILLISGCEKSEVTGQNIASGKQDRLVAKVNEIAPDLAELLGDAKLLAGDYAEKAGATATRIYDTLKNKTAEAMVPLDDILDNAAVTWTEAKEAFTRSWSNLSEATQTSGYGITGAGLGETSQKLQKYTDRLTNPKPLVSDSAMKQLYEAGDYSPGRFHGNATEAASKAVQEALRPGLDAAGNGTDLAKKAMEAVHDPEAAVGEALEAMKEKGADMAVDAAETVAKEAARKVIPLPSAMTDRAVEAGAGALRNMIGSGR</sequence>
<evidence type="ECO:0008006" key="3">
    <source>
        <dbReference type="Google" id="ProtNLM"/>
    </source>
</evidence>
<keyword evidence="2" id="KW-1185">Reference proteome</keyword>
<proteinExistence type="predicted"/>
<evidence type="ECO:0000313" key="1">
    <source>
        <dbReference type="EMBL" id="KFB11094.1"/>
    </source>
</evidence>
<dbReference type="AlphaFoldDB" id="A0A084UDQ8"/>
<dbReference type="PATRIC" id="fig|472175.3.peg.2125"/>
<name>A0A084UDQ8_9HYPH</name>
<accession>A0A084UDQ8</accession>